<comment type="similarity">
    <text evidence="1 8">Belongs to the class-II aminoacyl-tRNA synthetase family.</text>
</comment>
<evidence type="ECO:0000259" key="9">
    <source>
        <dbReference type="PROSITE" id="PS50862"/>
    </source>
</evidence>
<dbReference type="PANTHER" id="PTHR22594">
    <property type="entry name" value="ASPARTYL/LYSYL-TRNA SYNTHETASE"/>
    <property type="match status" value="1"/>
</dbReference>
<dbReference type="GO" id="GO:0005524">
    <property type="term" value="F:ATP binding"/>
    <property type="evidence" value="ECO:0007669"/>
    <property type="project" value="UniProtKB-UniRule"/>
</dbReference>
<name>A0A0G7ZLZ6_9MOLU</name>
<accession>A0A0G7ZLZ6</accession>
<comment type="subunit">
    <text evidence="8">Homodimer.</text>
</comment>
<dbReference type="InterPro" id="IPR004522">
    <property type="entry name" value="Asn-tRNA-ligase"/>
</dbReference>
<dbReference type="SUPFAM" id="SSF55681">
    <property type="entry name" value="Class II aaRS and biotin synthetases"/>
    <property type="match status" value="1"/>
</dbReference>
<reference evidence="11" key="1">
    <citation type="submission" date="2015-05" db="EMBL/GenBank/DDBJ databases">
        <authorList>
            <person name="Collingro A."/>
        </authorList>
    </citation>
    <scope>NUCLEOTIDE SEQUENCE [LARGE SCALE GENOMIC DNA]</scope>
    <source>
        <strain evidence="11">Ps</strain>
    </source>
</reference>
<evidence type="ECO:0000256" key="1">
    <source>
        <dbReference type="ARBA" id="ARBA00008226"/>
    </source>
</evidence>
<dbReference type="InterPro" id="IPR004364">
    <property type="entry name" value="Aa-tRNA-synt_II"/>
</dbReference>
<evidence type="ECO:0000256" key="4">
    <source>
        <dbReference type="ARBA" id="ARBA00022741"/>
    </source>
</evidence>
<gene>
    <name evidence="8" type="primary">asnS</name>
    <name evidence="10" type="ORF">HEPPS_04130</name>
</gene>
<keyword evidence="6 8" id="KW-0648">Protein biosynthesis</keyword>
<keyword evidence="5 8" id="KW-0067">ATP-binding</keyword>
<dbReference type="InterPro" id="IPR006195">
    <property type="entry name" value="aa-tRNA-synth_II"/>
</dbReference>
<dbReference type="GO" id="GO:0004816">
    <property type="term" value="F:asparagine-tRNA ligase activity"/>
    <property type="evidence" value="ECO:0007669"/>
    <property type="project" value="UniProtKB-UniRule"/>
</dbReference>
<keyword evidence="2 8" id="KW-0963">Cytoplasm</keyword>
<dbReference type="FunFam" id="3.30.930.10:FF:000016">
    <property type="entry name" value="Asparagine--tRNA ligase"/>
    <property type="match status" value="1"/>
</dbReference>
<dbReference type="NCBIfam" id="NF003037">
    <property type="entry name" value="PRK03932.1"/>
    <property type="match status" value="1"/>
</dbReference>
<evidence type="ECO:0000313" key="11">
    <source>
        <dbReference type="Proteomes" id="UP000242141"/>
    </source>
</evidence>
<evidence type="ECO:0000256" key="5">
    <source>
        <dbReference type="ARBA" id="ARBA00022840"/>
    </source>
</evidence>
<keyword evidence="7 8" id="KW-0030">Aminoacyl-tRNA synthetase</keyword>
<proteinExistence type="inferred from homology"/>
<comment type="subcellular location">
    <subcellularLocation>
        <location evidence="8">Cytoplasm</location>
    </subcellularLocation>
</comment>
<dbReference type="EMBL" id="CWGI01000001">
    <property type="protein sequence ID" value="CRX37190.1"/>
    <property type="molecule type" value="Genomic_DNA"/>
</dbReference>
<dbReference type="SUPFAM" id="SSF50249">
    <property type="entry name" value="Nucleic acid-binding proteins"/>
    <property type="match status" value="1"/>
</dbReference>
<organism evidence="10 11">
    <name type="scientific">Candidatus Hepatoplasma crinochetorum</name>
    <dbReference type="NCBI Taxonomy" id="295596"/>
    <lineage>
        <taxon>Bacteria</taxon>
        <taxon>Bacillati</taxon>
        <taxon>Mycoplasmatota</taxon>
        <taxon>Mollicutes</taxon>
        <taxon>Candidatus Hepatoplasmataceae</taxon>
        <taxon>Candidatus Hepatoplasma</taxon>
    </lineage>
</organism>
<evidence type="ECO:0000256" key="8">
    <source>
        <dbReference type="HAMAP-Rule" id="MF_00534"/>
    </source>
</evidence>
<keyword evidence="11" id="KW-1185">Reference proteome</keyword>
<dbReference type="Gene3D" id="2.40.50.140">
    <property type="entry name" value="Nucleic acid-binding proteins"/>
    <property type="match status" value="1"/>
</dbReference>
<dbReference type="GO" id="GO:0006421">
    <property type="term" value="P:asparaginyl-tRNA aminoacylation"/>
    <property type="evidence" value="ECO:0007669"/>
    <property type="project" value="UniProtKB-UniRule"/>
</dbReference>
<evidence type="ECO:0000256" key="2">
    <source>
        <dbReference type="ARBA" id="ARBA00022490"/>
    </source>
</evidence>
<evidence type="ECO:0000256" key="6">
    <source>
        <dbReference type="ARBA" id="ARBA00022917"/>
    </source>
</evidence>
<dbReference type="CDD" id="cd04318">
    <property type="entry name" value="EcAsnRS_like_N"/>
    <property type="match status" value="1"/>
</dbReference>
<feature type="domain" description="Aminoacyl-transfer RNA synthetases class-II family profile" evidence="9">
    <location>
        <begin position="145"/>
        <end position="441"/>
    </location>
</feature>
<sequence>MEIEKILKKENIKKQLKISGWIRFNRSSKEIVFIDLYDGSNLNGIQIICKKKLLSSKDFEILYKAPLYSSFTIIGKLNLNIKNKNYEFIVSKIESYNLADSEIPLGKKEHTLEFLRIQAHLRIRTKLFQSIMRIRSYCSQLIHFYFMKEEFYYIHTPIITKNDAEGAGEIFFVNIKKNNHSFFNGQGTLTVSGQLQEESYTQSLKKTYTFGPTFRAENSNTSRHANEFWMIEPEIAFADYFELMNLGENILKFVAKNILEKYEEELIFLGNFFKLDLIKNLENLINMKIKKITYKNALKILNEAKDKNNLFKDDKFIFGNELSTEHEKYLAEKYANGPIYVYDYPAKNSSFYMYRNNDNETARGFDLLVPRIGELIGGSQREDNYQRLIKIINEKKLELKELTWYLDLRKYGYAKSSGFGIGFERLIMFITGVENIRDVLPFPRTPGKLEF</sequence>
<keyword evidence="3 8" id="KW-0436">Ligase</keyword>
<dbReference type="PRINTS" id="PR01042">
    <property type="entry name" value="TRNASYNTHASP"/>
</dbReference>
<evidence type="ECO:0000313" key="10">
    <source>
        <dbReference type="EMBL" id="CRX37190.1"/>
    </source>
</evidence>
<dbReference type="NCBIfam" id="TIGR00457">
    <property type="entry name" value="asnS"/>
    <property type="match status" value="1"/>
</dbReference>
<dbReference type="PANTHER" id="PTHR22594:SF34">
    <property type="entry name" value="ASPARAGINE--TRNA LIGASE, MITOCHONDRIAL-RELATED"/>
    <property type="match status" value="1"/>
</dbReference>
<evidence type="ECO:0000256" key="3">
    <source>
        <dbReference type="ARBA" id="ARBA00022598"/>
    </source>
</evidence>
<dbReference type="Gene3D" id="3.30.930.10">
    <property type="entry name" value="Bira Bifunctional Protein, Domain 2"/>
    <property type="match status" value="1"/>
</dbReference>
<dbReference type="Pfam" id="PF00152">
    <property type="entry name" value="tRNA-synt_2"/>
    <property type="match status" value="1"/>
</dbReference>
<dbReference type="InterPro" id="IPR002312">
    <property type="entry name" value="Asp/Asn-tRNA-synth_IIb"/>
</dbReference>
<dbReference type="PROSITE" id="PS50862">
    <property type="entry name" value="AA_TRNA_LIGASE_II"/>
    <property type="match status" value="1"/>
</dbReference>
<protein>
    <recommendedName>
        <fullName evidence="8">Asparagine--tRNA ligase</fullName>
        <ecNumber evidence="8">6.1.1.22</ecNumber>
    </recommendedName>
    <alternativeName>
        <fullName evidence="8">Asparaginyl-tRNA synthetase</fullName>
        <shortName evidence="8">AsnRS</shortName>
    </alternativeName>
</protein>
<dbReference type="Proteomes" id="UP000242141">
    <property type="component" value="Unassembled WGS sequence"/>
</dbReference>
<dbReference type="InterPro" id="IPR045864">
    <property type="entry name" value="aa-tRNA-synth_II/BPL/LPL"/>
</dbReference>
<dbReference type="InterPro" id="IPR012340">
    <property type="entry name" value="NA-bd_OB-fold"/>
</dbReference>
<dbReference type="HAMAP" id="MF_00534">
    <property type="entry name" value="Asn_tRNA_synth"/>
    <property type="match status" value="1"/>
</dbReference>
<evidence type="ECO:0000256" key="7">
    <source>
        <dbReference type="ARBA" id="ARBA00023146"/>
    </source>
</evidence>
<keyword evidence="4 8" id="KW-0547">Nucleotide-binding</keyword>
<dbReference type="AlphaFoldDB" id="A0A0G7ZLZ6"/>
<dbReference type="EC" id="6.1.1.22" evidence="8"/>
<dbReference type="GO" id="GO:0005737">
    <property type="term" value="C:cytoplasm"/>
    <property type="evidence" value="ECO:0007669"/>
    <property type="project" value="UniProtKB-SubCell"/>
</dbReference>
<comment type="catalytic activity">
    <reaction evidence="8">
        <text>tRNA(Asn) + L-asparagine + ATP = L-asparaginyl-tRNA(Asn) + AMP + diphosphate + H(+)</text>
        <dbReference type="Rhea" id="RHEA:11180"/>
        <dbReference type="Rhea" id="RHEA-COMP:9659"/>
        <dbReference type="Rhea" id="RHEA-COMP:9674"/>
        <dbReference type="ChEBI" id="CHEBI:15378"/>
        <dbReference type="ChEBI" id="CHEBI:30616"/>
        <dbReference type="ChEBI" id="CHEBI:33019"/>
        <dbReference type="ChEBI" id="CHEBI:58048"/>
        <dbReference type="ChEBI" id="CHEBI:78442"/>
        <dbReference type="ChEBI" id="CHEBI:78515"/>
        <dbReference type="ChEBI" id="CHEBI:456215"/>
        <dbReference type="EC" id="6.1.1.22"/>
    </reaction>
</comment>